<dbReference type="AlphaFoldDB" id="A0A0F8YMU0"/>
<proteinExistence type="predicted"/>
<evidence type="ECO:0000313" key="1">
    <source>
        <dbReference type="EMBL" id="KKK82743.1"/>
    </source>
</evidence>
<reference evidence="1" key="1">
    <citation type="journal article" date="2015" name="Nature">
        <title>Complex archaea that bridge the gap between prokaryotes and eukaryotes.</title>
        <authorList>
            <person name="Spang A."/>
            <person name="Saw J.H."/>
            <person name="Jorgensen S.L."/>
            <person name="Zaremba-Niedzwiedzka K."/>
            <person name="Martijn J."/>
            <person name="Lind A.E."/>
            <person name="van Eijk R."/>
            <person name="Schleper C."/>
            <person name="Guy L."/>
            <person name="Ettema T.J."/>
        </authorList>
    </citation>
    <scope>NUCLEOTIDE SEQUENCE</scope>
</reference>
<name>A0A0F8YMU0_9ZZZZ</name>
<organism evidence="1">
    <name type="scientific">marine sediment metagenome</name>
    <dbReference type="NCBI Taxonomy" id="412755"/>
    <lineage>
        <taxon>unclassified sequences</taxon>
        <taxon>metagenomes</taxon>
        <taxon>ecological metagenomes</taxon>
    </lineage>
</organism>
<protein>
    <submittedName>
        <fullName evidence="1">Uncharacterized protein</fullName>
    </submittedName>
</protein>
<comment type="caution">
    <text evidence="1">The sequence shown here is derived from an EMBL/GenBank/DDBJ whole genome shotgun (WGS) entry which is preliminary data.</text>
</comment>
<gene>
    <name evidence="1" type="ORF">LCGC14_2800330</name>
</gene>
<dbReference type="EMBL" id="LAZR01052529">
    <property type="protein sequence ID" value="KKK82743.1"/>
    <property type="molecule type" value="Genomic_DNA"/>
</dbReference>
<accession>A0A0F8YMU0</accession>
<sequence length="101" mass="11624">MDGGEVVKNESHMNDPISLELKRSEPIPEVVAHLKMLLEQAESGDLRCFLYVGRTRDLYQRGHIGDWPDGYAMIGSADVLKEEIYREMRENFNELTLPETE</sequence>